<dbReference type="RefSeq" id="WP_005990686.1">
    <property type="nucleotide sequence ID" value="NZ_AECZ01000002.1"/>
</dbReference>
<dbReference type="eggNOG" id="ENOG5031T5B">
    <property type="taxonomic scope" value="Bacteria"/>
</dbReference>
<gene>
    <name evidence="2" type="ORF">DesfrDRAFT_0447</name>
</gene>
<feature type="domain" description="Transglutaminase-like" evidence="1">
    <location>
        <begin position="205"/>
        <end position="289"/>
    </location>
</feature>
<dbReference type="AlphaFoldDB" id="E1JS48"/>
<name>E1JS48_SOLFR</name>
<dbReference type="Gene3D" id="3.10.620.30">
    <property type="match status" value="1"/>
</dbReference>
<dbReference type="EMBL" id="AECZ01000002">
    <property type="protein sequence ID" value="EFL52817.1"/>
    <property type="molecule type" value="Genomic_DNA"/>
</dbReference>
<reference evidence="2 3" key="1">
    <citation type="submission" date="2010-08" db="EMBL/GenBank/DDBJ databases">
        <title>The draft genome of Desulfovibrio fructosovorans JJ.</title>
        <authorList>
            <consortium name="US DOE Joint Genome Institute (JGI-PGF)"/>
            <person name="Lucas S."/>
            <person name="Copeland A."/>
            <person name="Lapidus A."/>
            <person name="Cheng J.-F."/>
            <person name="Bruce D."/>
            <person name="Goodwin L."/>
            <person name="Pitluck S."/>
            <person name="Land M.L."/>
            <person name="Hauser L."/>
            <person name="Chang Y.-J."/>
            <person name="Jeffries C."/>
            <person name="Wall J.D."/>
            <person name="Stahl D.A."/>
            <person name="Arkin A.P."/>
            <person name="Dehal P."/>
            <person name="Stolyar S.M."/>
            <person name="Hazen T.C."/>
            <person name="Woyke T.J."/>
        </authorList>
    </citation>
    <scope>NUCLEOTIDE SEQUENCE [LARGE SCALE GENOMIC DNA]</scope>
    <source>
        <strain evidence="2 3">JJ</strain>
    </source>
</reference>
<organism evidence="2 3">
    <name type="scientific">Solidesulfovibrio fructosivorans JJ]</name>
    <dbReference type="NCBI Taxonomy" id="596151"/>
    <lineage>
        <taxon>Bacteria</taxon>
        <taxon>Pseudomonadati</taxon>
        <taxon>Thermodesulfobacteriota</taxon>
        <taxon>Desulfovibrionia</taxon>
        <taxon>Desulfovibrionales</taxon>
        <taxon>Desulfovibrionaceae</taxon>
        <taxon>Solidesulfovibrio</taxon>
    </lineage>
</organism>
<proteinExistence type="predicted"/>
<dbReference type="SUPFAM" id="SSF54001">
    <property type="entry name" value="Cysteine proteinases"/>
    <property type="match status" value="1"/>
</dbReference>
<accession>E1JS48</accession>
<dbReference type="Proteomes" id="UP000006250">
    <property type="component" value="Unassembled WGS sequence"/>
</dbReference>
<comment type="caution">
    <text evidence="2">The sequence shown here is derived from an EMBL/GenBank/DDBJ whole genome shotgun (WGS) entry which is preliminary data.</text>
</comment>
<protein>
    <submittedName>
        <fullName evidence="2">Transglutaminase domain protein</fullName>
    </submittedName>
</protein>
<dbReference type="Pfam" id="PF01841">
    <property type="entry name" value="Transglut_core"/>
    <property type="match status" value="1"/>
</dbReference>
<sequence>MSSLERYILTMEAVEEENLTASGLAAFQCNVAGTGTCGVVTAADGIPLPRPEIAASGDWRPAASLSLTGLAVLATTDGWRPAWGGGSLPVPGITGQASLARKARATLTPLFGLGLAGACGEAALPAMAAYGLDATSARMASGAATLPALAAHAYLCGLDSPVTSRAGSAAVVGLLCLNDPELATVAASLADASTGWDVLAGAMLAAVARRVAYVADGDDADVWNCALGTAFRGCGDCEDGAILLHALLLAAGVPADRLVTAFGRVGIDREGHSWVGYRRVTDGRWVALDWTRGASQGAVAGLPVLGAAAYYAVVDYALTAGSFFTVRQDAAVFFARATADAVALPAAALDASGTFGGNASLEVPSGRMRCRAGAGARGSARIPHPTVSGSAGSVQAGVTLPAAALGAACGGKARLAPSLPEIAAQAGGGAAAAMRFGRARSAGAARTGVLVAGRVAMPLWRNLGHGEAGRVARALCLLPRPRCAAGGTPGSLAPGGLSLPVPEALAEGREIAIVQAMLQAAALGARGLARPGDAILESCPCDAAVGEEW</sequence>
<dbReference type="STRING" id="596151.DesfrDRAFT_0447"/>
<keyword evidence="3" id="KW-1185">Reference proteome</keyword>
<dbReference type="InterPro" id="IPR002931">
    <property type="entry name" value="Transglutaminase-like"/>
</dbReference>
<evidence type="ECO:0000313" key="3">
    <source>
        <dbReference type="Proteomes" id="UP000006250"/>
    </source>
</evidence>
<evidence type="ECO:0000259" key="1">
    <source>
        <dbReference type="Pfam" id="PF01841"/>
    </source>
</evidence>
<dbReference type="InterPro" id="IPR038765">
    <property type="entry name" value="Papain-like_cys_pep_sf"/>
</dbReference>
<evidence type="ECO:0000313" key="2">
    <source>
        <dbReference type="EMBL" id="EFL52817.1"/>
    </source>
</evidence>